<dbReference type="GO" id="GO:0005261">
    <property type="term" value="F:monoatomic cation channel activity"/>
    <property type="evidence" value="ECO:0007669"/>
    <property type="project" value="TreeGrafter"/>
</dbReference>
<gene>
    <name evidence="2" type="ORF">HPBE_LOCUS3136</name>
</gene>
<dbReference type="GO" id="GO:0005886">
    <property type="term" value="C:plasma membrane"/>
    <property type="evidence" value="ECO:0007669"/>
    <property type="project" value="TreeGrafter"/>
</dbReference>
<evidence type="ECO:0000259" key="1">
    <source>
        <dbReference type="Pfam" id="PF18139"/>
    </source>
</evidence>
<evidence type="ECO:0000313" key="4">
    <source>
        <dbReference type="WBParaSite" id="HPBE_0000313501-mRNA-1"/>
    </source>
</evidence>
<reference evidence="2 3" key="1">
    <citation type="submission" date="2018-11" db="EMBL/GenBank/DDBJ databases">
        <authorList>
            <consortium name="Pathogen Informatics"/>
        </authorList>
    </citation>
    <scope>NUCLEOTIDE SEQUENCE [LARGE SCALE GENOMIC DNA]</scope>
</reference>
<reference evidence="4" key="2">
    <citation type="submission" date="2019-09" db="UniProtKB">
        <authorList>
            <consortium name="WormBaseParasite"/>
        </authorList>
    </citation>
    <scope>IDENTIFICATION</scope>
</reference>
<dbReference type="PANTHER" id="PTHR13800">
    <property type="entry name" value="TRANSIENT RECEPTOR POTENTIAL CATION CHANNEL, SUBFAMILY M, MEMBER 6"/>
    <property type="match status" value="1"/>
</dbReference>
<dbReference type="WBParaSite" id="HPBE_0000313501-mRNA-1">
    <property type="protein sequence ID" value="HPBE_0000313501-mRNA-1"/>
    <property type="gene ID" value="HPBE_0000313501"/>
</dbReference>
<name>A0A183FAE3_HELPZ</name>
<proteinExistence type="predicted"/>
<feature type="domain" description="TRPM SLOG" evidence="1">
    <location>
        <begin position="19"/>
        <end position="83"/>
    </location>
</feature>
<dbReference type="Proteomes" id="UP000050761">
    <property type="component" value="Unassembled WGS sequence"/>
</dbReference>
<dbReference type="PANTHER" id="PTHR13800:SF10">
    <property type="entry name" value="GTL-1"/>
    <property type="match status" value="1"/>
</dbReference>
<accession>A0A183FAE3</accession>
<dbReference type="AlphaFoldDB" id="A0A183FAE3"/>
<accession>A0A3P7U9R7</accession>
<dbReference type="EMBL" id="UZAH01006581">
    <property type="protein sequence ID" value="VDO31331.1"/>
    <property type="molecule type" value="Genomic_DNA"/>
</dbReference>
<sequence length="166" mass="18746">MVNYDEFVFSDLDRPGLNIPRIPVVVCDGSGRAADLLAFTHHAIGDDGKLSDSVRNQLMSLVEMVFNYDEKNAARTVRQLIECAKQRNLMTVFRLGEQRQDVDHAILTALLKGQNLSSPEQLQLALAWNRADIARSEIFTMGTVRADSSSFPLFCFAVKLYYTEWD</sequence>
<dbReference type="InterPro" id="IPR041491">
    <property type="entry name" value="TRPM_SLOG"/>
</dbReference>
<dbReference type="OrthoDB" id="301415at2759"/>
<keyword evidence="3" id="KW-1185">Reference proteome</keyword>
<evidence type="ECO:0000313" key="2">
    <source>
        <dbReference type="EMBL" id="VDO31331.1"/>
    </source>
</evidence>
<dbReference type="Pfam" id="PF18139">
    <property type="entry name" value="LSDAT_euk"/>
    <property type="match status" value="1"/>
</dbReference>
<dbReference type="InterPro" id="IPR050927">
    <property type="entry name" value="TRPM"/>
</dbReference>
<protein>
    <submittedName>
        <fullName evidence="4">LSDAT_euk domain-containing protein</fullName>
    </submittedName>
</protein>
<dbReference type="GO" id="GO:0030001">
    <property type="term" value="P:metal ion transport"/>
    <property type="evidence" value="ECO:0007669"/>
    <property type="project" value="TreeGrafter"/>
</dbReference>
<evidence type="ECO:0000313" key="3">
    <source>
        <dbReference type="Proteomes" id="UP000050761"/>
    </source>
</evidence>
<organism evidence="3 4">
    <name type="scientific">Heligmosomoides polygyrus</name>
    <name type="common">Parasitic roundworm</name>
    <dbReference type="NCBI Taxonomy" id="6339"/>
    <lineage>
        <taxon>Eukaryota</taxon>
        <taxon>Metazoa</taxon>
        <taxon>Ecdysozoa</taxon>
        <taxon>Nematoda</taxon>
        <taxon>Chromadorea</taxon>
        <taxon>Rhabditida</taxon>
        <taxon>Rhabditina</taxon>
        <taxon>Rhabditomorpha</taxon>
        <taxon>Strongyloidea</taxon>
        <taxon>Heligmosomidae</taxon>
        <taxon>Heligmosomoides</taxon>
    </lineage>
</organism>